<dbReference type="PIRSF" id="PIRSF000429">
    <property type="entry name" value="Ac-CoA_Ac_transf"/>
    <property type="match status" value="1"/>
</dbReference>
<dbReference type="GO" id="GO:0005739">
    <property type="term" value="C:mitochondrion"/>
    <property type="evidence" value="ECO:0007669"/>
    <property type="project" value="TreeGrafter"/>
</dbReference>
<feature type="active site" description="Proton acceptor" evidence="6">
    <location>
        <position position="382"/>
    </location>
</feature>
<dbReference type="InterPro" id="IPR016039">
    <property type="entry name" value="Thiolase-like"/>
</dbReference>
<evidence type="ECO:0000256" key="3">
    <source>
        <dbReference type="ARBA" id="ARBA00022723"/>
    </source>
</evidence>
<proteinExistence type="inferred from homology"/>
<dbReference type="EMBL" id="HBIM01000233">
    <property type="protein sequence ID" value="CAE0401881.1"/>
    <property type="molecule type" value="Transcribed_RNA"/>
</dbReference>
<dbReference type="PANTHER" id="PTHR18919">
    <property type="entry name" value="ACETYL-COA C-ACYLTRANSFERASE"/>
    <property type="match status" value="1"/>
</dbReference>
<feature type="active site" description="Acyl-thioester intermediate" evidence="6">
    <location>
        <position position="91"/>
    </location>
</feature>
<name>A0A7S3P2H7_9STRA</name>
<dbReference type="NCBIfam" id="TIGR01930">
    <property type="entry name" value="AcCoA-C-Actrans"/>
    <property type="match status" value="1"/>
</dbReference>
<comment type="similarity">
    <text evidence="1 7">Belongs to the thiolase-like superfamily. Thiolase family.</text>
</comment>
<dbReference type="InterPro" id="IPR020616">
    <property type="entry name" value="Thiolase_N"/>
</dbReference>
<evidence type="ECO:0000256" key="5">
    <source>
        <dbReference type="ARBA" id="ARBA00023315"/>
    </source>
</evidence>
<dbReference type="InterPro" id="IPR020615">
    <property type="entry name" value="Thiolase_acyl_enz_int_AS"/>
</dbReference>
<dbReference type="FunFam" id="3.40.47.10:FF:000007">
    <property type="entry name" value="acetyl-CoA acetyltransferase, mitochondrial"/>
    <property type="match status" value="1"/>
</dbReference>
<keyword evidence="5 7" id="KW-0012">Acyltransferase</keyword>
<keyword evidence="4" id="KW-0630">Potassium</keyword>
<evidence type="ECO:0000256" key="4">
    <source>
        <dbReference type="ARBA" id="ARBA00022958"/>
    </source>
</evidence>
<organism evidence="10">
    <name type="scientific">Amphora coffeiformis</name>
    <dbReference type="NCBI Taxonomy" id="265554"/>
    <lineage>
        <taxon>Eukaryota</taxon>
        <taxon>Sar</taxon>
        <taxon>Stramenopiles</taxon>
        <taxon>Ochrophyta</taxon>
        <taxon>Bacillariophyta</taxon>
        <taxon>Bacillariophyceae</taxon>
        <taxon>Bacillariophycidae</taxon>
        <taxon>Thalassiophysales</taxon>
        <taxon>Catenulaceae</taxon>
        <taxon>Amphora</taxon>
    </lineage>
</organism>
<evidence type="ECO:0008006" key="11">
    <source>
        <dbReference type="Google" id="ProtNLM"/>
    </source>
</evidence>
<dbReference type="GO" id="GO:0046872">
    <property type="term" value="F:metal ion binding"/>
    <property type="evidence" value="ECO:0007669"/>
    <property type="project" value="UniProtKB-KW"/>
</dbReference>
<dbReference type="GO" id="GO:0006635">
    <property type="term" value="P:fatty acid beta-oxidation"/>
    <property type="evidence" value="ECO:0007669"/>
    <property type="project" value="TreeGrafter"/>
</dbReference>
<feature type="domain" description="Thiolase N-terminal" evidence="8">
    <location>
        <begin position="6"/>
        <end position="265"/>
    </location>
</feature>
<gene>
    <name evidence="10" type="ORF">ACOF00016_LOCUS206</name>
</gene>
<sequence>MSSNRIVIASLARTPITKFGGSFKPLTAAQLGARALRGALDRLSDHDLPTVREVYMGNVVSAGLGQAPARQAVKGAGLPDATICTTINKVCASGMKSVMLAAQTLQASDGDFAMIAGGMESMSNIPHYMMKSRTGQSLGNMTLTDGLVHDGLWDVYNDQHMGMCGEKCAKDYTFSREDQDAYAISSYERARTAVEAGYFTDVVPVEVPMGRKGTVTIDKDEEPFSVDLERLPSLRPAFDRQTGTVTAANASSLNDGAAALVLMTEKEARARGIPAVARLLGWGDAEQDPVDFTTTPSLAVPVALEHARLSLGDVEYHEINEAFSVVALANMHLMGLSHDRVNVMGGAVALGHPIGMSGARILGTLLDVLRLNDATIGCASICNGGGGASAIVLERLT</sequence>
<feature type="active site" description="Proton acceptor" evidence="6">
    <location>
        <position position="352"/>
    </location>
</feature>
<dbReference type="Pfam" id="PF02803">
    <property type="entry name" value="Thiolase_C"/>
    <property type="match status" value="1"/>
</dbReference>
<dbReference type="PROSITE" id="PS00737">
    <property type="entry name" value="THIOLASE_2"/>
    <property type="match status" value="1"/>
</dbReference>
<reference evidence="10" key="1">
    <citation type="submission" date="2021-01" db="EMBL/GenBank/DDBJ databases">
        <authorList>
            <person name="Corre E."/>
            <person name="Pelletier E."/>
            <person name="Niang G."/>
            <person name="Scheremetjew M."/>
            <person name="Finn R."/>
            <person name="Kale V."/>
            <person name="Holt S."/>
            <person name="Cochrane G."/>
            <person name="Meng A."/>
            <person name="Brown T."/>
            <person name="Cohen L."/>
        </authorList>
    </citation>
    <scope>NUCLEOTIDE SEQUENCE</scope>
    <source>
        <strain evidence="10">CCMP127</strain>
    </source>
</reference>
<dbReference type="GO" id="GO:0003985">
    <property type="term" value="F:acetyl-CoA C-acetyltransferase activity"/>
    <property type="evidence" value="ECO:0007669"/>
    <property type="project" value="TreeGrafter"/>
</dbReference>
<evidence type="ECO:0000313" key="10">
    <source>
        <dbReference type="EMBL" id="CAE0401881.1"/>
    </source>
</evidence>
<feature type="domain" description="Thiolase C-terminal" evidence="9">
    <location>
        <begin position="275"/>
        <end position="395"/>
    </location>
</feature>
<keyword evidence="2 7" id="KW-0808">Transferase</keyword>
<evidence type="ECO:0000256" key="1">
    <source>
        <dbReference type="ARBA" id="ARBA00010982"/>
    </source>
</evidence>
<dbReference type="Pfam" id="PF00108">
    <property type="entry name" value="Thiolase_N"/>
    <property type="match status" value="1"/>
</dbReference>
<evidence type="ECO:0000256" key="7">
    <source>
        <dbReference type="RuleBase" id="RU003557"/>
    </source>
</evidence>
<dbReference type="CDD" id="cd00751">
    <property type="entry name" value="thiolase"/>
    <property type="match status" value="1"/>
</dbReference>
<dbReference type="PROSITE" id="PS00098">
    <property type="entry name" value="THIOLASE_1"/>
    <property type="match status" value="1"/>
</dbReference>
<evidence type="ECO:0000259" key="8">
    <source>
        <dbReference type="Pfam" id="PF00108"/>
    </source>
</evidence>
<evidence type="ECO:0000256" key="2">
    <source>
        <dbReference type="ARBA" id="ARBA00022679"/>
    </source>
</evidence>
<protein>
    <recommendedName>
        <fullName evidence="11">Acetyl-CoA C-acetyltransferase</fullName>
    </recommendedName>
</protein>
<dbReference type="InterPro" id="IPR020617">
    <property type="entry name" value="Thiolase_C"/>
</dbReference>
<dbReference type="InterPro" id="IPR020613">
    <property type="entry name" value="Thiolase_CS"/>
</dbReference>
<dbReference type="InterPro" id="IPR002155">
    <property type="entry name" value="Thiolase"/>
</dbReference>
<dbReference type="SUPFAM" id="SSF53901">
    <property type="entry name" value="Thiolase-like"/>
    <property type="match status" value="2"/>
</dbReference>
<dbReference type="AlphaFoldDB" id="A0A7S3P2H7"/>
<dbReference type="PANTHER" id="PTHR18919:SF156">
    <property type="entry name" value="ACETYL-COA ACETYLTRANSFERASE, MITOCHONDRIAL"/>
    <property type="match status" value="1"/>
</dbReference>
<accession>A0A7S3P2H7</accession>
<evidence type="ECO:0000259" key="9">
    <source>
        <dbReference type="Pfam" id="PF02803"/>
    </source>
</evidence>
<evidence type="ECO:0000256" key="6">
    <source>
        <dbReference type="PIRSR" id="PIRSR000429-1"/>
    </source>
</evidence>
<dbReference type="Gene3D" id="3.40.47.10">
    <property type="match status" value="1"/>
</dbReference>
<keyword evidence="3" id="KW-0479">Metal-binding</keyword>